<name>A0A2J0Q269_9ENTR</name>
<dbReference type="PANTHER" id="PTHR32114:SF2">
    <property type="entry name" value="ABC TRANSPORTER ABCH.3"/>
    <property type="match status" value="1"/>
</dbReference>
<dbReference type="Gene3D" id="3.40.50.300">
    <property type="entry name" value="P-loop containing nucleotide triphosphate hydrolases"/>
    <property type="match status" value="2"/>
</dbReference>
<dbReference type="EMBL" id="NEEW01000005">
    <property type="protein sequence ID" value="PJD86682.1"/>
    <property type="molecule type" value="Genomic_DNA"/>
</dbReference>
<dbReference type="Pfam" id="PF13166">
    <property type="entry name" value="AAA_13"/>
    <property type="match status" value="1"/>
</dbReference>
<evidence type="ECO:0000313" key="3">
    <source>
        <dbReference type="Proteomes" id="UP000229974"/>
    </source>
</evidence>
<comment type="caution">
    <text evidence="2">The sequence shown here is derived from an EMBL/GenBank/DDBJ whole genome shotgun (WGS) entry which is preliminary data.</text>
</comment>
<protein>
    <recommendedName>
        <fullName evidence="1">Protein CR006 P-loop domain-containing protein</fullName>
    </recommendedName>
</protein>
<proteinExistence type="predicted"/>
<reference evidence="2 3" key="1">
    <citation type="journal article" date="2017" name="J. Antimicrob. Chemother.">
        <title>Characterization of the population structure, drug resistance mechanisms and plasmids of the community-associated Enterobacter cloacae complex in China.</title>
        <authorList>
            <person name="Zhou K."/>
            <person name="Yu W."/>
            <person name="Cao X."/>
            <person name="Shen P."/>
            <person name="Lu H."/>
            <person name="Luo Q."/>
            <person name="Rossen J.W.A."/>
            <person name="Xiao Y."/>
        </authorList>
    </citation>
    <scope>NUCLEOTIDE SEQUENCE [LARGE SCALE GENOMIC DNA]</scope>
    <source>
        <strain evidence="2 3">ECC904</strain>
    </source>
</reference>
<dbReference type="InterPro" id="IPR026866">
    <property type="entry name" value="CR006_AAA"/>
</dbReference>
<sequence>MSILQEIQSWSTKLPLWQQHAINRIYDSRQLEDKDLDDIYLLLKLHHGIPEQQEIQALTFTEDQIAAIENISSLIQIKSIKNLENINALAEKEELPISPTGLTIIYGENGAGKSGYSRLLKKVCRARDQREPILPNANRPPEQTGPARAEFEIIKDGEEITLNWQDGTPPPEELSNISTFDSFCARAYIDNQGDFAYIPYGLDILTELVNVCNKLKLKIEHDTKTNKPNLDIFSELSNTKTQTGVLLANLSHQTSIQKVEQLASLKEDEITRLDTLTRTLAESDPKQKALILRQKALRFRGLYKRITEASTSISSNKEDNLKELIGKYKSARNAAEIAAKAFKETPGQLLGTGSEPWKILFEAARVFSKENYPEKHFPKLEENDKCPLCQNELGEQGVTRLIYFDEFIQKEAEKLAVTTRTNAGNAYKEIEKLNLSLNIDEALNNELSDYSPQLLDLCLTFEQHLKKRQCDIILAASEKLPWEDVSKLLDTPNLIINEAVIKLESDAKALEATFNAEAKQAMVNEHNELMSRSKLKEFKDIVIDCILKLDLCNKLNQCSASCGTTAISRKSTELARSIATPEVIEMLNKEFEALNVHELRVTMQNSSPGGKTQFKLVMEKSNGARPSEILSEGEQRAIAIASFLTEVNLSKTMSGLIFDDPVSSLDHRRRWHVARRLVEESKKRQLIVFTHDIYFLCILQQESQENDVVNLTQCIRKTSQGFGVHTDRLPFDALSTSKRVKALRGMHSEVVRYHKGGDEDLTKKLTQDTYYHLRMAWERSVEEILFQGVVNRFSEGISTQKLRYVIVEDEDYRLVESNMTRCSKFAHDGAAIAMVPTPHPDELIKDIEILESWRVLIEGRKKGVEARRA</sequence>
<feature type="domain" description="Protein CR006 P-loop" evidence="1">
    <location>
        <begin position="382"/>
        <end position="703"/>
    </location>
</feature>
<accession>A0A2J0Q269</accession>
<dbReference type="OrthoDB" id="9789562at2"/>
<dbReference type="PANTHER" id="PTHR32114">
    <property type="entry name" value="ABC TRANSPORTER ABCH.3"/>
    <property type="match status" value="1"/>
</dbReference>
<evidence type="ECO:0000313" key="2">
    <source>
        <dbReference type="EMBL" id="PJD86682.1"/>
    </source>
</evidence>
<dbReference type="SUPFAM" id="SSF52540">
    <property type="entry name" value="P-loop containing nucleoside triphosphate hydrolases"/>
    <property type="match status" value="1"/>
</dbReference>
<dbReference type="Proteomes" id="UP000229974">
    <property type="component" value="Unassembled WGS sequence"/>
</dbReference>
<dbReference type="RefSeq" id="WP_047718028.1">
    <property type="nucleotide sequence ID" value="NZ_NEEW01000005.1"/>
</dbReference>
<dbReference type="InterPro" id="IPR027417">
    <property type="entry name" value="P-loop_NTPase"/>
</dbReference>
<organism evidence="2 3">
    <name type="scientific">Enterobacter hormaechei</name>
    <dbReference type="NCBI Taxonomy" id="158836"/>
    <lineage>
        <taxon>Bacteria</taxon>
        <taxon>Pseudomonadati</taxon>
        <taxon>Pseudomonadota</taxon>
        <taxon>Gammaproteobacteria</taxon>
        <taxon>Enterobacterales</taxon>
        <taxon>Enterobacteriaceae</taxon>
        <taxon>Enterobacter</taxon>
        <taxon>Enterobacter cloacae complex</taxon>
    </lineage>
</organism>
<gene>
    <name evidence="2" type="ORF">B9Q30_12500</name>
</gene>
<evidence type="ECO:0000259" key="1">
    <source>
        <dbReference type="Pfam" id="PF13166"/>
    </source>
</evidence>
<dbReference type="AlphaFoldDB" id="A0A2J0Q269"/>